<dbReference type="Pfam" id="PF00583">
    <property type="entry name" value="Acetyltransf_1"/>
    <property type="match status" value="1"/>
</dbReference>
<dbReference type="Gene3D" id="3.40.630.30">
    <property type="match status" value="1"/>
</dbReference>
<keyword evidence="1 4" id="KW-0808">Transferase</keyword>
<evidence type="ECO:0000259" key="3">
    <source>
        <dbReference type="PROSITE" id="PS51186"/>
    </source>
</evidence>
<evidence type="ECO:0000313" key="4">
    <source>
        <dbReference type="EMBL" id="MFC7233897.1"/>
    </source>
</evidence>
<dbReference type="Proteomes" id="UP001596398">
    <property type="component" value="Unassembled WGS sequence"/>
</dbReference>
<protein>
    <submittedName>
        <fullName evidence="4">GNAT family N-acetyltransferase</fullName>
        <ecNumber evidence="4">2.3.-.-</ecNumber>
    </submittedName>
</protein>
<comment type="caution">
    <text evidence="4">The sequence shown here is derived from an EMBL/GenBank/DDBJ whole genome shotgun (WGS) entry which is preliminary data.</text>
</comment>
<dbReference type="InterPro" id="IPR016181">
    <property type="entry name" value="Acyl_CoA_acyltransferase"/>
</dbReference>
<keyword evidence="5" id="KW-1185">Reference proteome</keyword>
<evidence type="ECO:0000313" key="5">
    <source>
        <dbReference type="Proteomes" id="UP001596398"/>
    </source>
</evidence>
<dbReference type="GO" id="GO:0016746">
    <property type="term" value="F:acyltransferase activity"/>
    <property type="evidence" value="ECO:0007669"/>
    <property type="project" value="UniProtKB-KW"/>
</dbReference>
<evidence type="ECO:0000256" key="1">
    <source>
        <dbReference type="ARBA" id="ARBA00022679"/>
    </source>
</evidence>
<dbReference type="SUPFAM" id="SSF55729">
    <property type="entry name" value="Acyl-CoA N-acyltransferases (Nat)"/>
    <property type="match status" value="1"/>
</dbReference>
<dbReference type="RefSeq" id="WP_276234890.1">
    <property type="nucleotide sequence ID" value="NZ_CP119802.1"/>
</dbReference>
<organism evidence="4 5">
    <name type="scientific">Halosegnis marinus</name>
    <dbReference type="NCBI Taxonomy" id="3034023"/>
    <lineage>
        <taxon>Archaea</taxon>
        <taxon>Methanobacteriati</taxon>
        <taxon>Methanobacteriota</taxon>
        <taxon>Stenosarchaea group</taxon>
        <taxon>Halobacteria</taxon>
        <taxon>Halobacteriales</taxon>
        <taxon>Natronomonadaceae</taxon>
        <taxon>Halosegnis</taxon>
    </lineage>
</organism>
<evidence type="ECO:0000256" key="2">
    <source>
        <dbReference type="ARBA" id="ARBA00023315"/>
    </source>
</evidence>
<proteinExistence type="predicted"/>
<dbReference type="PANTHER" id="PTHR43072">
    <property type="entry name" value="N-ACETYLTRANSFERASE"/>
    <property type="match status" value="1"/>
</dbReference>
<dbReference type="GeneID" id="79265559"/>
<reference evidence="4 5" key="1">
    <citation type="journal article" date="2019" name="Int. J. Syst. Evol. Microbiol.">
        <title>The Global Catalogue of Microorganisms (GCM) 10K type strain sequencing project: providing services to taxonomists for standard genome sequencing and annotation.</title>
        <authorList>
            <consortium name="The Broad Institute Genomics Platform"/>
            <consortium name="The Broad Institute Genome Sequencing Center for Infectious Disease"/>
            <person name="Wu L."/>
            <person name="Ma J."/>
        </authorList>
    </citation>
    <scope>NUCLEOTIDE SEQUENCE [LARGE SCALE GENOMIC DNA]</scope>
    <source>
        <strain evidence="4 5">DT85</strain>
    </source>
</reference>
<dbReference type="PROSITE" id="PS51186">
    <property type="entry name" value="GNAT"/>
    <property type="match status" value="1"/>
</dbReference>
<dbReference type="EC" id="2.3.-.-" evidence="4"/>
<dbReference type="InterPro" id="IPR000182">
    <property type="entry name" value="GNAT_dom"/>
</dbReference>
<dbReference type="AlphaFoldDB" id="A0ABD5ZK31"/>
<keyword evidence="2 4" id="KW-0012">Acyltransferase</keyword>
<dbReference type="EMBL" id="JBHTAP010000001">
    <property type="protein sequence ID" value="MFC7233897.1"/>
    <property type="molecule type" value="Genomic_DNA"/>
</dbReference>
<gene>
    <name evidence="4" type="ORF">ACFQJ4_01070</name>
</gene>
<accession>A0ABD5ZK31</accession>
<feature type="domain" description="N-acetyltransferase" evidence="3">
    <location>
        <begin position="10"/>
        <end position="169"/>
    </location>
</feature>
<dbReference type="CDD" id="cd04301">
    <property type="entry name" value="NAT_SF"/>
    <property type="match status" value="1"/>
</dbReference>
<sequence>MTDGCEGGDVTVRPYDPDRDEEALWALKRRFESDMGAAGDDAKAAAYDAKLDDAYRDRWLAWVRRCVADEDCVFVAPGADGLDGYVFLLPERLAFVWDAAVVNEVYVRPARRGTGLADDLFARGLDHARSQDLPLDRVVLDVDRENERARAFYERHGFSHWGEMVAREL</sequence>
<dbReference type="PANTHER" id="PTHR43072:SF23">
    <property type="entry name" value="UPF0039 PROTEIN C11D3.02C"/>
    <property type="match status" value="1"/>
</dbReference>
<name>A0ABD5ZK31_9EURY</name>